<evidence type="ECO:0000256" key="1">
    <source>
        <dbReference type="ARBA" id="ARBA00010062"/>
    </source>
</evidence>
<evidence type="ECO:0000256" key="2">
    <source>
        <dbReference type="ARBA" id="ARBA00022729"/>
    </source>
</evidence>
<organism evidence="4 5">
    <name type="scientific">Thermus aquaticus</name>
    <dbReference type="NCBI Taxonomy" id="271"/>
    <lineage>
        <taxon>Bacteria</taxon>
        <taxon>Thermotogati</taxon>
        <taxon>Deinococcota</taxon>
        <taxon>Deinococci</taxon>
        <taxon>Thermales</taxon>
        <taxon>Thermaceae</taxon>
        <taxon>Thermus</taxon>
    </lineage>
</organism>
<dbReference type="AlphaFoldDB" id="A0A0N0BM94"/>
<dbReference type="InterPro" id="IPR028082">
    <property type="entry name" value="Peripla_BP_I"/>
</dbReference>
<dbReference type="InterPro" id="IPR028081">
    <property type="entry name" value="Leu-bd"/>
</dbReference>
<dbReference type="Proteomes" id="UP000037685">
    <property type="component" value="Unassembled WGS sequence"/>
</dbReference>
<dbReference type="PANTHER" id="PTHR30483">
    <property type="entry name" value="LEUCINE-SPECIFIC-BINDING PROTEIN"/>
    <property type="match status" value="1"/>
</dbReference>
<keyword evidence="2" id="KW-0732">Signal</keyword>
<protein>
    <submittedName>
        <fullName evidence="4">Leu/Ile/Val-binding protein</fullName>
    </submittedName>
</protein>
<dbReference type="SUPFAM" id="SSF53822">
    <property type="entry name" value="Periplasmic binding protein-like I"/>
    <property type="match status" value="1"/>
</dbReference>
<evidence type="ECO:0000259" key="3">
    <source>
        <dbReference type="Pfam" id="PF13458"/>
    </source>
</evidence>
<feature type="domain" description="Leucine-binding protein" evidence="3">
    <location>
        <begin position="32"/>
        <end position="384"/>
    </location>
</feature>
<accession>A0A0N0BM94</accession>
<sequence length="396" mass="43805">MSMKRREFLKKVGVGSLAALGMPYLARAQARPVKMALLLPLTGPFAFAGNAGREGFVDGADYVNEVLGGIAGRKLELIVEDTGYDVARGTAAFNRVLARERPDELLFVYGDSTGLSKALAPEIARLGLPYSATSFASELADPKTYPTIFVFGPTYNDMMEALLRQVRLQKGKARIALVYSNTEFGRDPIPYAKERAKALGMEVVHEEVTPPAFTDATPVVLNLRRANPDFVILQGYALSVEPLILRAAREQGLKAQFMGTYYSAELVLIQRAGPAADGFTVTYHNPYWYEALVPAVDEMRKFRQRKGRDTSYRPTYYMGSLAVVLAVAEAMRRAAQAGKLSRAGLVEYLEKIGDYNALGLTRGFQFVDHRIPYTKLYRASVKDGRFNAITDWIKLA</sequence>
<dbReference type="CDD" id="cd06334">
    <property type="entry name" value="PBP1_ABC_ligand_binding-like"/>
    <property type="match status" value="1"/>
</dbReference>
<reference evidence="5" key="1">
    <citation type="submission" date="2015-07" db="EMBL/GenBank/DDBJ databases">
        <authorList>
            <person name="Zylicz-Stachula A."/>
            <person name="Jezewska-Frackowiak J."/>
            <person name="Czajkowska E."/>
            <person name="Skowron P.M."/>
        </authorList>
    </citation>
    <scope>NUCLEOTIDE SEQUENCE [LARGE SCALE GENOMIC DNA]</scope>
    <source>
        <strain evidence="5">ATCC 25104 / DSM 625 / JCM 10724 / NBRC 103206 / NCIMB 11243 / YT-1</strain>
    </source>
</reference>
<dbReference type="EMBL" id="LHCI01000106">
    <property type="protein sequence ID" value="KOX90694.1"/>
    <property type="molecule type" value="Genomic_DNA"/>
</dbReference>
<proteinExistence type="inferred from homology"/>
<dbReference type="PATRIC" id="fig|271.14.peg.1961"/>
<comment type="similarity">
    <text evidence="1">Belongs to the leucine-binding protein family.</text>
</comment>
<dbReference type="PROSITE" id="PS51318">
    <property type="entry name" value="TAT"/>
    <property type="match status" value="1"/>
</dbReference>
<dbReference type="Gene3D" id="3.40.50.2300">
    <property type="match status" value="2"/>
</dbReference>
<dbReference type="PANTHER" id="PTHR30483:SF38">
    <property type="entry name" value="BLR7848 PROTEIN"/>
    <property type="match status" value="1"/>
</dbReference>
<evidence type="ECO:0000313" key="5">
    <source>
        <dbReference type="Proteomes" id="UP000037685"/>
    </source>
</evidence>
<name>A0A0N0BM94_THEAQ</name>
<gene>
    <name evidence="4" type="primary">livJ</name>
    <name evidence="4" type="ORF">BVI061214_01888</name>
</gene>
<dbReference type="InterPro" id="IPR006311">
    <property type="entry name" value="TAT_signal"/>
</dbReference>
<dbReference type="InterPro" id="IPR051010">
    <property type="entry name" value="BCAA_transport"/>
</dbReference>
<dbReference type="Pfam" id="PF13458">
    <property type="entry name" value="Peripla_BP_6"/>
    <property type="match status" value="1"/>
</dbReference>
<comment type="caution">
    <text evidence="4">The sequence shown here is derived from an EMBL/GenBank/DDBJ whole genome shotgun (WGS) entry which is preliminary data.</text>
</comment>
<evidence type="ECO:0000313" key="4">
    <source>
        <dbReference type="EMBL" id="KOX90694.1"/>
    </source>
</evidence>